<evidence type="ECO:0000313" key="3">
    <source>
        <dbReference type="Proteomes" id="UP000265520"/>
    </source>
</evidence>
<dbReference type="AlphaFoldDB" id="A0A392NQL3"/>
<sequence length="107" mass="11499">MLIVCCQPIIPVLLLFELGARNGGDFFPLTFPRIALSDRLRGVLSDCCCEVRDLFPGLDVVLFSHGSVLPGYSSVFLLLSSGAPNVGLLVIWLFPTLPGSGSLFMKA</sequence>
<reference evidence="2 3" key="1">
    <citation type="journal article" date="2018" name="Front. Plant Sci.">
        <title>Red Clover (Trifolium pratense) and Zigzag Clover (T. medium) - A Picture of Genomic Similarities and Differences.</title>
        <authorList>
            <person name="Dluhosova J."/>
            <person name="Istvanek J."/>
            <person name="Nedelnik J."/>
            <person name="Repkova J."/>
        </authorList>
    </citation>
    <scope>NUCLEOTIDE SEQUENCE [LARGE SCALE GENOMIC DNA]</scope>
    <source>
        <strain evidence="3">cv. 10/8</strain>
        <tissue evidence="2">Leaf</tissue>
    </source>
</reference>
<keyword evidence="3" id="KW-1185">Reference proteome</keyword>
<name>A0A392NQL3_9FABA</name>
<comment type="caution">
    <text evidence="2">The sequence shown here is derived from an EMBL/GenBank/DDBJ whole genome shotgun (WGS) entry which is preliminary data.</text>
</comment>
<organism evidence="2 3">
    <name type="scientific">Trifolium medium</name>
    <dbReference type="NCBI Taxonomy" id="97028"/>
    <lineage>
        <taxon>Eukaryota</taxon>
        <taxon>Viridiplantae</taxon>
        <taxon>Streptophyta</taxon>
        <taxon>Embryophyta</taxon>
        <taxon>Tracheophyta</taxon>
        <taxon>Spermatophyta</taxon>
        <taxon>Magnoliopsida</taxon>
        <taxon>eudicotyledons</taxon>
        <taxon>Gunneridae</taxon>
        <taxon>Pentapetalae</taxon>
        <taxon>rosids</taxon>
        <taxon>fabids</taxon>
        <taxon>Fabales</taxon>
        <taxon>Fabaceae</taxon>
        <taxon>Papilionoideae</taxon>
        <taxon>50 kb inversion clade</taxon>
        <taxon>NPAAA clade</taxon>
        <taxon>Hologalegina</taxon>
        <taxon>IRL clade</taxon>
        <taxon>Trifolieae</taxon>
        <taxon>Trifolium</taxon>
    </lineage>
</organism>
<keyword evidence="1" id="KW-1133">Transmembrane helix</keyword>
<keyword evidence="1" id="KW-0472">Membrane</keyword>
<proteinExistence type="predicted"/>
<keyword evidence="1" id="KW-0812">Transmembrane</keyword>
<protein>
    <submittedName>
        <fullName evidence="2">Uncharacterized protein</fullName>
    </submittedName>
</protein>
<dbReference type="Proteomes" id="UP000265520">
    <property type="component" value="Unassembled WGS sequence"/>
</dbReference>
<feature type="transmembrane region" description="Helical" evidence="1">
    <location>
        <begin position="75"/>
        <end position="94"/>
    </location>
</feature>
<dbReference type="EMBL" id="LXQA010048052">
    <property type="protein sequence ID" value="MCI02083.1"/>
    <property type="molecule type" value="Genomic_DNA"/>
</dbReference>
<feature type="non-terminal residue" evidence="2">
    <location>
        <position position="107"/>
    </location>
</feature>
<evidence type="ECO:0000256" key="1">
    <source>
        <dbReference type="SAM" id="Phobius"/>
    </source>
</evidence>
<accession>A0A392NQL3</accession>
<evidence type="ECO:0000313" key="2">
    <source>
        <dbReference type="EMBL" id="MCI02083.1"/>
    </source>
</evidence>